<dbReference type="InterPro" id="IPR050071">
    <property type="entry name" value="Dehydroquinate_synthase"/>
</dbReference>
<feature type="domain" description="3-dehydroquinate synthase C-terminal" evidence="8">
    <location>
        <begin position="174"/>
        <end position="315"/>
    </location>
</feature>
<accession>A0A484HGU7</accession>
<dbReference type="EMBL" id="CAACVI010000034">
    <property type="protein sequence ID" value="VEN74479.1"/>
    <property type="molecule type" value="Genomic_DNA"/>
</dbReference>
<keyword evidence="4" id="KW-0520">NAD</keyword>
<reference evidence="9" key="1">
    <citation type="submission" date="2019-01" db="EMBL/GenBank/DDBJ databases">
        <authorList>
            <consortium name="Genoscope - CEA"/>
            <person name="William W."/>
        </authorList>
    </citation>
    <scope>NUCLEOTIDE SEQUENCE</scope>
    <source>
        <strain evidence="9">CR-1</strain>
    </source>
</reference>
<dbReference type="CDD" id="cd08195">
    <property type="entry name" value="DHQS"/>
    <property type="match status" value="1"/>
</dbReference>
<evidence type="ECO:0000256" key="5">
    <source>
        <dbReference type="ARBA" id="ARBA00023239"/>
    </source>
</evidence>
<dbReference type="Gene3D" id="1.20.1090.10">
    <property type="entry name" value="Dehydroquinate synthase-like - alpha domain"/>
    <property type="match status" value="1"/>
</dbReference>
<evidence type="ECO:0000256" key="2">
    <source>
        <dbReference type="ARBA" id="ARBA00001941"/>
    </source>
</evidence>
<sequence>MYRELSIQCHKGFYKATFRKGAFDSLNEKTLEKKRFIIDKKVADIYSRKLRDILDAPSTLRIEATENNKTLKEFTEYVEHLVSHGIRREDTLVAIGGGIIQDITCFLASTLLRGIKWSFYPTTLLAQADSCIGSKSSVNVGKVKNILGTFNPPELITIDTDFLSTLEERDIQSGIGEMLKVHAIEGPDSFDRISKDYERLSTGSEIMTDYIFRSLEIKKRIIEEDEFDKGARNVMNYGHSFGHAIESATSFGIPHGVAVTIGMDMANYTAVALGLTHSDHYNRMHTALASNFSDFINTEIDTAAFLNAISKDKKNIDTRLRLALPDSQGRISVGLFENNQKFVEICANYLEKDRYK</sequence>
<dbReference type="PANTHER" id="PTHR43622">
    <property type="entry name" value="3-DEHYDROQUINATE SYNTHASE"/>
    <property type="match status" value="1"/>
</dbReference>
<keyword evidence="3" id="KW-0479">Metal-binding</keyword>
<dbReference type="GO" id="GO:0009073">
    <property type="term" value="P:aromatic amino acid family biosynthetic process"/>
    <property type="evidence" value="ECO:0007669"/>
    <property type="project" value="InterPro"/>
</dbReference>
<dbReference type="AlphaFoldDB" id="A0A484HGU7"/>
<dbReference type="PANTHER" id="PTHR43622:SF1">
    <property type="entry name" value="3-DEHYDROQUINATE SYNTHASE"/>
    <property type="match status" value="1"/>
</dbReference>
<evidence type="ECO:0000256" key="4">
    <source>
        <dbReference type="ARBA" id="ARBA00023027"/>
    </source>
</evidence>
<comment type="cofactor">
    <cofactor evidence="1">
        <name>NAD(+)</name>
        <dbReference type="ChEBI" id="CHEBI:57540"/>
    </cofactor>
</comment>
<feature type="domain" description="3-dehydroquinate synthase N-terminal" evidence="7">
    <location>
        <begin position="61"/>
        <end position="172"/>
    </location>
</feature>
<dbReference type="GO" id="GO:0003856">
    <property type="term" value="F:3-dehydroquinate synthase activity"/>
    <property type="evidence" value="ECO:0007669"/>
    <property type="project" value="TreeGrafter"/>
</dbReference>
<dbReference type="Pfam" id="PF24621">
    <property type="entry name" value="DHQS_C"/>
    <property type="match status" value="1"/>
</dbReference>
<dbReference type="InterPro" id="IPR056179">
    <property type="entry name" value="DHQS_C"/>
</dbReference>
<protein>
    <submittedName>
        <fullName evidence="9">3-dehydroquinate synthase</fullName>
    </submittedName>
</protein>
<dbReference type="Gene3D" id="3.40.50.1970">
    <property type="match status" value="1"/>
</dbReference>
<dbReference type="InterPro" id="IPR030963">
    <property type="entry name" value="DHQ_synth_fam"/>
</dbReference>
<evidence type="ECO:0000259" key="7">
    <source>
        <dbReference type="Pfam" id="PF01761"/>
    </source>
</evidence>
<evidence type="ECO:0000256" key="6">
    <source>
        <dbReference type="ARBA" id="ARBA00023285"/>
    </source>
</evidence>
<comment type="cofactor">
    <cofactor evidence="2">
        <name>Co(2+)</name>
        <dbReference type="ChEBI" id="CHEBI:48828"/>
    </cofactor>
</comment>
<evidence type="ECO:0000313" key="9">
    <source>
        <dbReference type="EMBL" id="VEN74479.1"/>
    </source>
</evidence>
<gene>
    <name evidence="9" type="ORF">EPICR_40058</name>
</gene>
<dbReference type="PIRSF" id="PIRSF001455">
    <property type="entry name" value="DHQ_synth"/>
    <property type="match status" value="1"/>
</dbReference>
<organism evidence="9">
    <name type="scientific">uncultured Desulfobacteraceae bacterium</name>
    <dbReference type="NCBI Taxonomy" id="218296"/>
    <lineage>
        <taxon>Bacteria</taxon>
        <taxon>Pseudomonadati</taxon>
        <taxon>Thermodesulfobacteriota</taxon>
        <taxon>Desulfobacteria</taxon>
        <taxon>Desulfobacterales</taxon>
        <taxon>Desulfobacteraceae</taxon>
        <taxon>environmental samples</taxon>
    </lineage>
</organism>
<dbReference type="GO" id="GO:0046872">
    <property type="term" value="F:metal ion binding"/>
    <property type="evidence" value="ECO:0007669"/>
    <property type="project" value="UniProtKB-KW"/>
</dbReference>
<dbReference type="SUPFAM" id="SSF56796">
    <property type="entry name" value="Dehydroquinate synthase-like"/>
    <property type="match status" value="1"/>
</dbReference>
<evidence type="ECO:0000259" key="8">
    <source>
        <dbReference type="Pfam" id="PF24621"/>
    </source>
</evidence>
<evidence type="ECO:0000256" key="1">
    <source>
        <dbReference type="ARBA" id="ARBA00001911"/>
    </source>
</evidence>
<evidence type="ECO:0000256" key="3">
    <source>
        <dbReference type="ARBA" id="ARBA00022723"/>
    </source>
</evidence>
<proteinExistence type="predicted"/>
<name>A0A484HGU7_9BACT</name>
<dbReference type="InterPro" id="IPR030960">
    <property type="entry name" value="DHQS/DOIS_N"/>
</dbReference>
<keyword evidence="5" id="KW-0456">Lyase</keyword>
<dbReference type="NCBIfam" id="TIGR04425">
    <property type="entry name" value="P_lya_rel_AroB"/>
    <property type="match status" value="1"/>
</dbReference>
<dbReference type="Pfam" id="PF01761">
    <property type="entry name" value="DHQ_synthase"/>
    <property type="match status" value="1"/>
</dbReference>
<keyword evidence="6" id="KW-0170">Cobalt</keyword>
<dbReference type="InterPro" id="IPR030957">
    <property type="entry name" value="Put_AroB"/>
</dbReference>